<dbReference type="PANTHER" id="PTHR37042:SF4">
    <property type="entry name" value="OUTER MEMBRANE PROTEIN RV1973"/>
    <property type="match status" value="1"/>
</dbReference>
<dbReference type="PANTHER" id="PTHR37042">
    <property type="entry name" value="OUTER MEMBRANE PROTEIN RV1973"/>
    <property type="match status" value="1"/>
</dbReference>
<proteinExistence type="predicted"/>
<gene>
    <name evidence="4" type="ORF">AWC23_09110</name>
</gene>
<accession>A0AAJ3NSC7</accession>
<dbReference type="EMBL" id="LQPR01000022">
    <property type="protein sequence ID" value="ORW72605.1"/>
    <property type="molecule type" value="Genomic_DNA"/>
</dbReference>
<dbReference type="GO" id="GO:0016020">
    <property type="term" value="C:membrane"/>
    <property type="evidence" value="ECO:0007669"/>
    <property type="project" value="UniProtKB-SubCell"/>
</dbReference>
<comment type="caution">
    <text evidence="4">The sequence shown here is derived from an EMBL/GenBank/DDBJ whole genome shotgun (WGS) entry which is preliminary data.</text>
</comment>
<evidence type="ECO:0000256" key="2">
    <source>
        <dbReference type="ARBA" id="ARBA00023136"/>
    </source>
</evidence>
<evidence type="ECO:0000313" key="4">
    <source>
        <dbReference type="EMBL" id="ORW72605.1"/>
    </source>
</evidence>
<dbReference type="RefSeq" id="WP_085255017.1">
    <property type="nucleotide sequence ID" value="NZ_AP022573.1"/>
</dbReference>
<organism evidence="4 5">
    <name type="scientific">Mycobacterium saskatchewanense</name>
    <dbReference type="NCBI Taxonomy" id="220927"/>
    <lineage>
        <taxon>Bacteria</taxon>
        <taxon>Bacillati</taxon>
        <taxon>Actinomycetota</taxon>
        <taxon>Actinomycetes</taxon>
        <taxon>Mycobacteriales</taxon>
        <taxon>Mycobacteriaceae</taxon>
        <taxon>Mycobacterium</taxon>
        <taxon>Mycobacterium simiae complex</taxon>
    </lineage>
</organism>
<keyword evidence="3" id="KW-1133">Transmembrane helix</keyword>
<comment type="subcellular location">
    <subcellularLocation>
        <location evidence="1">Membrane</location>
    </subcellularLocation>
</comment>
<evidence type="ECO:0000256" key="1">
    <source>
        <dbReference type="ARBA" id="ARBA00004370"/>
    </source>
</evidence>
<feature type="transmembrane region" description="Helical" evidence="3">
    <location>
        <begin position="27"/>
        <end position="47"/>
    </location>
</feature>
<keyword evidence="5" id="KW-1185">Reference proteome</keyword>
<name>A0AAJ3NSC7_9MYCO</name>
<protein>
    <submittedName>
        <fullName evidence="4">Mammalian cell entry protein</fullName>
    </submittedName>
</protein>
<sequence length="180" mass="19060">MADDVAAAELTGGAAQVDGDSAVNGRMLVIGAVIVLALTGLVGWVGLRAHQAHQAQERRALFLQAAREGALNLTTMDFREADADVQRILNGATGSLYDSFAKRSQPFVEVLMRTQSKSVGTITEAGVESQSGDRAEVLVTVIVHTSNAVAAQPEPHAWRMRLSLQKVGGVPKVSNVEFVP</sequence>
<keyword evidence="2 3" id="KW-0472">Membrane</keyword>
<dbReference type="Proteomes" id="UP000193387">
    <property type="component" value="Unassembled WGS sequence"/>
</dbReference>
<reference evidence="4 5" key="1">
    <citation type="submission" date="2016-01" db="EMBL/GenBank/DDBJ databases">
        <title>The new phylogeny of the genus Mycobacterium.</title>
        <authorList>
            <person name="Tarcisio F."/>
            <person name="Conor M."/>
            <person name="Antonella G."/>
            <person name="Elisabetta G."/>
            <person name="Giulia F.S."/>
            <person name="Sara T."/>
            <person name="Anna F."/>
            <person name="Clotilde B."/>
            <person name="Roberto B."/>
            <person name="Veronica D.S."/>
            <person name="Fabio R."/>
            <person name="Monica P."/>
            <person name="Olivier J."/>
            <person name="Enrico T."/>
            <person name="Nicola S."/>
        </authorList>
    </citation>
    <scope>NUCLEOTIDE SEQUENCE [LARGE SCALE GENOMIC DNA]</scope>
    <source>
        <strain evidence="4 5">DSM 44616</strain>
    </source>
</reference>
<dbReference type="AlphaFoldDB" id="A0AAJ3NSC7"/>
<evidence type="ECO:0000256" key="3">
    <source>
        <dbReference type="SAM" id="Phobius"/>
    </source>
</evidence>
<keyword evidence="3" id="KW-0812">Transmembrane</keyword>
<evidence type="ECO:0000313" key="5">
    <source>
        <dbReference type="Proteomes" id="UP000193387"/>
    </source>
</evidence>